<proteinExistence type="predicted"/>
<protein>
    <submittedName>
        <fullName evidence="1">Uncharacterized protein</fullName>
    </submittedName>
</protein>
<evidence type="ECO:0000313" key="2">
    <source>
        <dbReference type="Proteomes" id="UP001140087"/>
    </source>
</evidence>
<name>A0ACC1LAF2_9FUNG</name>
<evidence type="ECO:0000313" key="1">
    <source>
        <dbReference type="EMBL" id="KAJ2803589.1"/>
    </source>
</evidence>
<accession>A0ACC1LAF2</accession>
<dbReference type="EMBL" id="JANBUN010000460">
    <property type="protein sequence ID" value="KAJ2803589.1"/>
    <property type="molecule type" value="Genomic_DNA"/>
</dbReference>
<organism evidence="1 2">
    <name type="scientific">Coemansia helicoidea</name>
    <dbReference type="NCBI Taxonomy" id="1286919"/>
    <lineage>
        <taxon>Eukaryota</taxon>
        <taxon>Fungi</taxon>
        <taxon>Fungi incertae sedis</taxon>
        <taxon>Zoopagomycota</taxon>
        <taxon>Kickxellomycotina</taxon>
        <taxon>Kickxellomycetes</taxon>
        <taxon>Kickxellales</taxon>
        <taxon>Kickxellaceae</taxon>
        <taxon>Coemansia</taxon>
    </lineage>
</organism>
<comment type="caution">
    <text evidence="1">The sequence shown here is derived from an EMBL/GenBank/DDBJ whole genome shotgun (WGS) entry which is preliminary data.</text>
</comment>
<reference evidence="1" key="1">
    <citation type="submission" date="2022-07" db="EMBL/GenBank/DDBJ databases">
        <title>Phylogenomic reconstructions and comparative analyses of Kickxellomycotina fungi.</title>
        <authorList>
            <person name="Reynolds N.K."/>
            <person name="Stajich J.E."/>
            <person name="Barry K."/>
            <person name="Grigoriev I.V."/>
            <person name="Crous P."/>
            <person name="Smith M.E."/>
        </authorList>
    </citation>
    <scope>NUCLEOTIDE SEQUENCE</scope>
    <source>
        <strain evidence="1">BCRC 34780</strain>
    </source>
</reference>
<gene>
    <name evidence="1" type="ORF">H4R21_001980</name>
</gene>
<keyword evidence="2" id="KW-1185">Reference proteome</keyword>
<sequence length="556" mass="58989">MTSASCAAATGADCEQLAARVYELEATVAQLHEAGSAAHKTAERAERERQRVAGELEAMHSTHARLESRFFAAEGDLAAANARLERAQRNAAALEASVQSREATLEREREAWRRTEADLRDELAAARRRVATVRRQTVSTTSHSRSTSLGRPIAFSPEMQQHAPELPPLSPPAVPLPDDSRDARAQAMQTQISQLMRRARDAEARAQESAAHAARIHAEAVHAVAALEDCQRRVEQLEHTVAQLAELNESLREDNESYQVLLQMSTIKGGISFANARTSVDSRASSGRCVASPTIPDDGSLPLTAAGTGSGSPPPGVARDLAAELGLALSLDGCDADPPARIAALEEQTTRLKEDLRKARYERRQMGEENKALSLYVNKILGRIMASAGGLEAVLSCDYDALAPGKPGASSYAAPPPGASSPRPVRSGSIRLARNSTPSKPLPRPQQPPPPPPVSLTLEPGTGDGVTSVFVPPTSPMRPAARQLPASPQSPPPYSRRTRSATVAAGPASERPSRDSCGDASATIGPASGGTWWKRMSIRLGGGWNAPDEPQPGTDA</sequence>
<dbReference type="Proteomes" id="UP001140087">
    <property type="component" value="Unassembled WGS sequence"/>
</dbReference>